<keyword evidence="4" id="KW-1185">Reference proteome</keyword>
<dbReference type="PROSITE" id="PS50891">
    <property type="entry name" value="LOB"/>
    <property type="match status" value="1"/>
</dbReference>
<sequence>MMSAPTRCAACKYLRRRCSEDCVLAPYFPSKDPQRFACVHKIFGATNVAKMLQQLPVEQRRDAANSISFEACWRIRDPVYGCVAIISHLHQQIYTAECELSKTQAQLAIHGARRTAELNQPAEVAPAFLYAHQEQEHLLPHQSLALLELHQQVPEFY</sequence>
<dbReference type="EMBL" id="JAUJYO010000005">
    <property type="protein sequence ID" value="KAK1316266.1"/>
    <property type="molecule type" value="Genomic_DNA"/>
</dbReference>
<feature type="domain" description="LOB" evidence="2">
    <location>
        <begin position="6"/>
        <end position="107"/>
    </location>
</feature>
<dbReference type="InterPro" id="IPR004883">
    <property type="entry name" value="LOB"/>
</dbReference>
<reference evidence="3" key="1">
    <citation type="journal article" date="2023" name="Nat. Commun.">
        <title>Diploid and tetraploid genomes of Acorus and the evolution of monocots.</title>
        <authorList>
            <person name="Ma L."/>
            <person name="Liu K.W."/>
            <person name="Li Z."/>
            <person name="Hsiao Y.Y."/>
            <person name="Qi Y."/>
            <person name="Fu T."/>
            <person name="Tang G.D."/>
            <person name="Zhang D."/>
            <person name="Sun W.H."/>
            <person name="Liu D.K."/>
            <person name="Li Y."/>
            <person name="Chen G.Z."/>
            <person name="Liu X.D."/>
            <person name="Liao X.Y."/>
            <person name="Jiang Y.T."/>
            <person name="Yu X."/>
            <person name="Hao Y."/>
            <person name="Huang J."/>
            <person name="Zhao X.W."/>
            <person name="Ke S."/>
            <person name="Chen Y.Y."/>
            <person name="Wu W.L."/>
            <person name="Hsu J.L."/>
            <person name="Lin Y.F."/>
            <person name="Huang M.D."/>
            <person name="Li C.Y."/>
            <person name="Huang L."/>
            <person name="Wang Z.W."/>
            <person name="Zhao X."/>
            <person name="Zhong W.Y."/>
            <person name="Peng D.H."/>
            <person name="Ahmad S."/>
            <person name="Lan S."/>
            <person name="Zhang J.S."/>
            <person name="Tsai W.C."/>
            <person name="Van de Peer Y."/>
            <person name="Liu Z.J."/>
        </authorList>
    </citation>
    <scope>NUCLEOTIDE SEQUENCE</scope>
    <source>
        <strain evidence="3">CP</strain>
    </source>
</reference>
<gene>
    <name evidence="3" type="primary">LBD12</name>
    <name evidence="3" type="ORF">QJS10_CPA05g02400</name>
</gene>
<evidence type="ECO:0000259" key="2">
    <source>
        <dbReference type="PROSITE" id="PS50891"/>
    </source>
</evidence>
<comment type="similarity">
    <text evidence="1">Belongs to the LOB domain-containing protein family.</text>
</comment>
<dbReference type="PANTHER" id="PTHR31301">
    <property type="entry name" value="LOB DOMAIN-CONTAINING PROTEIN 4-RELATED"/>
    <property type="match status" value="1"/>
</dbReference>
<proteinExistence type="inferred from homology"/>
<protein>
    <submittedName>
        <fullName evidence="3">LOB domain-containing protein 12</fullName>
    </submittedName>
</protein>
<evidence type="ECO:0000313" key="3">
    <source>
        <dbReference type="EMBL" id="KAK1316266.1"/>
    </source>
</evidence>
<evidence type="ECO:0000256" key="1">
    <source>
        <dbReference type="ARBA" id="ARBA00005474"/>
    </source>
</evidence>
<dbReference type="PANTHER" id="PTHR31301:SF153">
    <property type="entry name" value="LOB DOMAIN-CONTAINING PROTEIN 26"/>
    <property type="match status" value="1"/>
</dbReference>
<evidence type="ECO:0000313" key="4">
    <source>
        <dbReference type="Proteomes" id="UP001180020"/>
    </source>
</evidence>
<organism evidence="3 4">
    <name type="scientific">Acorus calamus</name>
    <name type="common">Sweet flag</name>
    <dbReference type="NCBI Taxonomy" id="4465"/>
    <lineage>
        <taxon>Eukaryota</taxon>
        <taxon>Viridiplantae</taxon>
        <taxon>Streptophyta</taxon>
        <taxon>Embryophyta</taxon>
        <taxon>Tracheophyta</taxon>
        <taxon>Spermatophyta</taxon>
        <taxon>Magnoliopsida</taxon>
        <taxon>Liliopsida</taxon>
        <taxon>Acoraceae</taxon>
        <taxon>Acorus</taxon>
    </lineage>
</organism>
<comment type="caution">
    <text evidence="3">The sequence shown here is derived from an EMBL/GenBank/DDBJ whole genome shotgun (WGS) entry which is preliminary data.</text>
</comment>
<dbReference type="AlphaFoldDB" id="A0AAV9ERA0"/>
<name>A0AAV9ERA0_ACOCL</name>
<dbReference type="Proteomes" id="UP001180020">
    <property type="component" value="Unassembled WGS sequence"/>
</dbReference>
<accession>A0AAV9ERA0</accession>
<dbReference type="Pfam" id="PF03195">
    <property type="entry name" value="LOB"/>
    <property type="match status" value="1"/>
</dbReference>
<reference evidence="3" key="2">
    <citation type="submission" date="2023-06" db="EMBL/GenBank/DDBJ databases">
        <authorList>
            <person name="Ma L."/>
            <person name="Liu K.-W."/>
            <person name="Li Z."/>
            <person name="Hsiao Y.-Y."/>
            <person name="Qi Y."/>
            <person name="Fu T."/>
            <person name="Tang G."/>
            <person name="Zhang D."/>
            <person name="Sun W.-H."/>
            <person name="Liu D.-K."/>
            <person name="Li Y."/>
            <person name="Chen G.-Z."/>
            <person name="Liu X.-D."/>
            <person name="Liao X.-Y."/>
            <person name="Jiang Y.-T."/>
            <person name="Yu X."/>
            <person name="Hao Y."/>
            <person name="Huang J."/>
            <person name="Zhao X.-W."/>
            <person name="Ke S."/>
            <person name="Chen Y.-Y."/>
            <person name="Wu W.-L."/>
            <person name="Hsu J.-L."/>
            <person name="Lin Y.-F."/>
            <person name="Huang M.-D."/>
            <person name="Li C.-Y."/>
            <person name="Huang L."/>
            <person name="Wang Z.-W."/>
            <person name="Zhao X."/>
            <person name="Zhong W.-Y."/>
            <person name="Peng D.-H."/>
            <person name="Ahmad S."/>
            <person name="Lan S."/>
            <person name="Zhang J.-S."/>
            <person name="Tsai W.-C."/>
            <person name="Van De Peer Y."/>
            <person name="Liu Z.-J."/>
        </authorList>
    </citation>
    <scope>NUCLEOTIDE SEQUENCE</scope>
    <source>
        <strain evidence="3">CP</strain>
        <tissue evidence="3">Leaves</tissue>
    </source>
</reference>